<proteinExistence type="predicted"/>
<keyword evidence="3" id="KW-1185">Reference proteome</keyword>
<sequence>MQKRQSPPAPTRSAASGPTRSAAPAPTLSALAVRAQPVPPAPIVGTIRVDPVQTIDGFVAELTDHLHRAVSAAQEGRNRDAALATAAMQALLSARKGMLVEALASMRSKRVHPETRAKLRALARAALPPLDDGVRALKAKAKAGAARQAAIGAALRAAHSRPASVYTANARQGVRRPEQIVRHCVAVTV</sequence>
<dbReference type="RefSeq" id="WP_180284816.1">
    <property type="nucleotide sequence ID" value="NZ_JABFDB010000023.1"/>
</dbReference>
<protein>
    <submittedName>
        <fullName evidence="2">Uncharacterized protein</fullName>
    </submittedName>
</protein>
<comment type="caution">
    <text evidence="2">The sequence shown here is derived from an EMBL/GenBank/DDBJ whole genome shotgun (WGS) entry which is preliminary data.</text>
</comment>
<dbReference type="Proteomes" id="UP000584642">
    <property type="component" value="Unassembled WGS sequence"/>
</dbReference>
<organism evidence="2 3">
    <name type="scientific">Azospirillum oleiclasticum</name>
    <dbReference type="NCBI Taxonomy" id="2735135"/>
    <lineage>
        <taxon>Bacteria</taxon>
        <taxon>Pseudomonadati</taxon>
        <taxon>Pseudomonadota</taxon>
        <taxon>Alphaproteobacteria</taxon>
        <taxon>Rhodospirillales</taxon>
        <taxon>Azospirillaceae</taxon>
        <taxon>Azospirillum</taxon>
    </lineage>
</organism>
<accession>A0ABX2TIB0</accession>
<evidence type="ECO:0000313" key="3">
    <source>
        <dbReference type="Proteomes" id="UP000584642"/>
    </source>
</evidence>
<name>A0ABX2TIB0_9PROT</name>
<dbReference type="EMBL" id="JABFDB010000023">
    <property type="protein sequence ID" value="NYZ23046.1"/>
    <property type="molecule type" value="Genomic_DNA"/>
</dbReference>
<evidence type="ECO:0000256" key="1">
    <source>
        <dbReference type="SAM" id="MobiDB-lite"/>
    </source>
</evidence>
<gene>
    <name evidence="2" type="ORF">HND93_25340</name>
</gene>
<reference evidence="2 3" key="1">
    <citation type="submission" date="2020-05" db="EMBL/GenBank/DDBJ databases">
        <title>Azospirillum oleiclasticum sp. nov, a nitrogen-fixing and heavy crude oil-emulsifying bacterium isolated from the crude oil of Yumen Oilfield.</title>
        <authorList>
            <person name="Wu D."/>
            <person name="Cai M."/>
            <person name="Zhang X."/>
        </authorList>
    </citation>
    <scope>NUCLEOTIDE SEQUENCE [LARGE SCALE GENOMIC DNA]</scope>
    <source>
        <strain evidence="2 3">ROY-1-1-2</strain>
    </source>
</reference>
<feature type="region of interest" description="Disordered" evidence="1">
    <location>
        <begin position="1"/>
        <end position="27"/>
    </location>
</feature>
<evidence type="ECO:0000313" key="2">
    <source>
        <dbReference type="EMBL" id="NYZ23046.1"/>
    </source>
</evidence>